<dbReference type="RefSeq" id="WP_148816345.1">
    <property type="nucleotide sequence ID" value="NZ_CP043046.1"/>
</dbReference>
<evidence type="ECO:0000313" key="6">
    <source>
        <dbReference type="Proteomes" id="UP000325161"/>
    </source>
</evidence>
<keyword evidence="2 3" id="KW-0732">Signal</keyword>
<dbReference type="InterPro" id="IPR051010">
    <property type="entry name" value="BCAA_transport"/>
</dbReference>
<dbReference type="SUPFAM" id="SSF53822">
    <property type="entry name" value="Periplasmic binding protein-like I"/>
    <property type="match status" value="1"/>
</dbReference>
<evidence type="ECO:0000256" key="2">
    <source>
        <dbReference type="ARBA" id="ARBA00022729"/>
    </source>
</evidence>
<dbReference type="PANTHER" id="PTHR30483">
    <property type="entry name" value="LEUCINE-SPECIFIC-BINDING PROTEIN"/>
    <property type="match status" value="1"/>
</dbReference>
<comment type="similarity">
    <text evidence="1">Belongs to the leucine-binding protein family.</text>
</comment>
<evidence type="ECO:0000256" key="1">
    <source>
        <dbReference type="ARBA" id="ARBA00010062"/>
    </source>
</evidence>
<accession>A0A5C0AY40</accession>
<evidence type="ECO:0000259" key="4">
    <source>
        <dbReference type="Pfam" id="PF13458"/>
    </source>
</evidence>
<sequence>MNRILRSALIFALLGAAASARADITIGIDLSTTGSAAAIGIPSKNAVQLWPDQIGGQKARYIILDDATDPTNAVTNVKKLIADERVDAIVGPNITPSAIAVIDAVSEGQTPLVALAASAAIIEPQSDPRRKWVFKMPQNDALMVTAVTEHMRRAGIKTLGFIGFNDAYGESWAKELTALVEKQGVKLVANERFVRTDTSVTGQILKIMSTKPDAVFIAASGTPAALPQRTLVERGYAGKIYQTHGIATPDFLRVAGKEAENTLFPTGPSVVAADLPDSHPVKKAAVDFVNRYEKAYGVGTSTQFAADAWGAWQLLDDATGRALKTGAKPGTVEFRRALRDALESTANLTVPNGVLNLSAKDHQGFDERARVMGVVKNGKFTYAAEQ</sequence>
<dbReference type="InterPro" id="IPR028081">
    <property type="entry name" value="Leu-bd"/>
</dbReference>
<dbReference type="Proteomes" id="UP000325161">
    <property type="component" value="Chromosome"/>
</dbReference>
<proteinExistence type="inferred from homology"/>
<dbReference type="PANTHER" id="PTHR30483:SF38">
    <property type="entry name" value="BLR7848 PROTEIN"/>
    <property type="match status" value="1"/>
</dbReference>
<dbReference type="EMBL" id="CP043046">
    <property type="protein sequence ID" value="QEI07298.1"/>
    <property type="molecule type" value="Genomic_DNA"/>
</dbReference>
<name>A0A5C0AY40_9BURK</name>
<dbReference type="InterPro" id="IPR028082">
    <property type="entry name" value="Peripla_BP_I"/>
</dbReference>
<reference evidence="5 6" key="1">
    <citation type="submission" date="2019-08" db="EMBL/GenBank/DDBJ databases">
        <title>Amphibian skin-associated Pigmentiphaga: genome sequence and occurrence across geography and hosts.</title>
        <authorList>
            <person name="Bletz M.C."/>
            <person name="Bunk B."/>
            <person name="Sproeer C."/>
            <person name="Biwer P."/>
            <person name="Reiter S."/>
            <person name="Rabemananjara F.C.E."/>
            <person name="Schulz S."/>
            <person name="Overmann J."/>
            <person name="Vences M."/>
        </authorList>
    </citation>
    <scope>NUCLEOTIDE SEQUENCE [LARGE SCALE GENOMIC DNA]</scope>
    <source>
        <strain evidence="5 6">Mada1488</strain>
    </source>
</reference>
<dbReference type="Pfam" id="PF13458">
    <property type="entry name" value="Peripla_BP_6"/>
    <property type="match status" value="1"/>
</dbReference>
<keyword evidence="6" id="KW-1185">Reference proteome</keyword>
<protein>
    <submittedName>
        <fullName evidence="5">ABC transporter substrate-binding protein</fullName>
    </submittedName>
</protein>
<dbReference type="OrthoDB" id="5290698at2"/>
<dbReference type="CDD" id="cd06333">
    <property type="entry name" value="PBP1_ABC_RPA1789-like"/>
    <property type="match status" value="1"/>
</dbReference>
<evidence type="ECO:0000313" key="5">
    <source>
        <dbReference type="EMBL" id="QEI07298.1"/>
    </source>
</evidence>
<organism evidence="5 6">
    <name type="scientific">Pigmentiphaga aceris</name>
    <dbReference type="NCBI Taxonomy" id="1940612"/>
    <lineage>
        <taxon>Bacteria</taxon>
        <taxon>Pseudomonadati</taxon>
        <taxon>Pseudomonadota</taxon>
        <taxon>Betaproteobacteria</taxon>
        <taxon>Burkholderiales</taxon>
        <taxon>Alcaligenaceae</taxon>
        <taxon>Pigmentiphaga</taxon>
    </lineage>
</organism>
<feature type="domain" description="Leucine-binding protein" evidence="4">
    <location>
        <begin position="24"/>
        <end position="379"/>
    </location>
</feature>
<dbReference type="AlphaFoldDB" id="A0A5C0AY40"/>
<feature type="signal peptide" evidence="3">
    <location>
        <begin position="1"/>
        <end position="22"/>
    </location>
</feature>
<evidence type="ECO:0000256" key="3">
    <source>
        <dbReference type="SAM" id="SignalP"/>
    </source>
</evidence>
<dbReference type="KEGG" id="pacr:FXN63_16675"/>
<gene>
    <name evidence="5" type="ORF">FXN63_16675</name>
</gene>
<feature type="chain" id="PRO_5022692441" evidence="3">
    <location>
        <begin position="23"/>
        <end position="386"/>
    </location>
</feature>
<dbReference type="Gene3D" id="3.40.50.2300">
    <property type="match status" value="2"/>
</dbReference>